<feature type="transmembrane region" description="Helical" evidence="1">
    <location>
        <begin position="46"/>
        <end position="67"/>
    </location>
</feature>
<dbReference type="RefSeq" id="WP_086034461.1">
    <property type="nucleotide sequence ID" value="NZ_MDSU01000018.1"/>
</dbReference>
<evidence type="ECO:0000256" key="1">
    <source>
        <dbReference type="SAM" id="Phobius"/>
    </source>
</evidence>
<reference evidence="2 3" key="1">
    <citation type="journal article" date="2017" name="Front. Microbiol.">
        <title>Genome Sequence of Desulfurella amilsii Strain TR1 and Comparative Genomics of Desulfurellaceae Family.</title>
        <authorList>
            <person name="Florentino A.P."/>
            <person name="Stams A.J."/>
            <person name="Sanchez-Andrea I."/>
        </authorList>
    </citation>
    <scope>NUCLEOTIDE SEQUENCE [LARGE SCALE GENOMIC DNA]</scope>
    <source>
        <strain evidence="2 3">TR1</strain>
    </source>
</reference>
<dbReference type="InterPro" id="IPR021320">
    <property type="entry name" value="DUF2905"/>
</dbReference>
<accession>A0A1X4XXD1</accession>
<keyword evidence="1" id="KW-1133">Transmembrane helix</keyword>
<dbReference type="Pfam" id="PF11146">
    <property type="entry name" value="DUF2905"/>
    <property type="match status" value="1"/>
</dbReference>
<sequence length="70" mass="7842">MQSIGKILIFAGVMLVLFGLLLSFSSKLPFGRLPGDIIIKKGNFTFYFPLATSILLSIILTVIMYFLNKR</sequence>
<dbReference type="STRING" id="1562698.DESAMIL20_1750"/>
<evidence type="ECO:0008006" key="4">
    <source>
        <dbReference type="Google" id="ProtNLM"/>
    </source>
</evidence>
<comment type="caution">
    <text evidence="2">The sequence shown here is derived from an EMBL/GenBank/DDBJ whole genome shotgun (WGS) entry which is preliminary data.</text>
</comment>
<evidence type="ECO:0000313" key="3">
    <source>
        <dbReference type="Proteomes" id="UP000194141"/>
    </source>
</evidence>
<name>A0A1X4XXD1_9BACT</name>
<dbReference type="EMBL" id="MDSU01000018">
    <property type="protein sequence ID" value="OSS42197.1"/>
    <property type="molecule type" value="Genomic_DNA"/>
</dbReference>
<dbReference type="PANTHER" id="PTHR36443:SF1">
    <property type="entry name" value="BSR5223 PROTEIN"/>
    <property type="match status" value="1"/>
</dbReference>
<dbReference type="Proteomes" id="UP000194141">
    <property type="component" value="Unassembled WGS sequence"/>
</dbReference>
<protein>
    <recommendedName>
        <fullName evidence="4">DUF2905 domain-containing protein</fullName>
    </recommendedName>
</protein>
<keyword evidence="1" id="KW-0812">Transmembrane</keyword>
<keyword evidence="1" id="KW-0472">Membrane</keyword>
<gene>
    <name evidence="2" type="ORF">DESAMIL20_1750</name>
</gene>
<dbReference type="AlphaFoldDB" id="A0A1X4XXD1"/>
<feature type="transmembrane region" description="Helical" evidence="1">
    <location>
        <begin position="7"/>
        <end position="26"/>
    </location>
</feature>
<dbReference type="PANTHER" id="PTHR36443">
    <property type="entry name" value="BSR5223 PROTEIN"/>
    <property type="match status" value="1"/>
</dbReference>
<proteinExistence type="predicted"/>
<evidence type="ECO:0000313" key="2">
    <source>
        <dbReference type="EMBL" id="OSS42197.1"/>
    </source>
</evidence>
<keyword evidence="3" id="KW-1185">Reference proteome</keyword>
<organism evidence="2 3">
    <name type="scientific">Desulfurella amilsii</name>
    <dbReference type="NCBI Taxonomy" id="1562698"/>
    <lineage>
        <taxon>Bacteria</taxon>
        <taxon>Pseudomonadati</taxon>
        <taxon>Campylobacterota</taxon>
        <taxon>Desulfurellia</taxon>
        <taxon>Desulfurellales</taxon>
        <taxon>Desulfurellaceae</taxon>
        <taxon>Desulfurella</taxon>
    </lineage>
</organism>